<evidence type="ECO:0000259" key="1">
    <source>
        <dbReference type="PROSITE" id="PS51163"/>
    </source>
</evidence>
<dbReference type="PROSITE" id="PS51163">
    <property type="entry name" value="YRDC"/>
    <property type="match status" value="1"/>
</dbReference>
<dbReference type="Gene3D" id="3.90.870.10">
    <property type="entry name" value="DHBP synthase"/>
    <property type="match status" value="1"/>
</dbReference>
<sequence>MAQYFSIHAENPQTRLIQQAVQLLQQGGVIACPTDSSYALVCSMAFKDAQTRIRRLRGVDDNHPFTLLCRDLAEISTYAKVNNSQFRLLKAMTPGAYTFLLEASREVPRRLQHPKRSTIGLRVPRHIVTQTLLEALNTPLLSMTLQLPGQEVPMSIGWEIRETLEHQLDAVIDSDIVHVGATTVLDLTQDPPELVRAGVAPWPLLLA</sequence>
<dbReference type="STRING" id="492660.SAMN05192566_0579"/>
<dbReference type="AlphaFoldDB" id="A0A1G8ZY25"/>
<keyword evidence="3" id="KW-1185">Reference proteome</keyword>
<dbReference type="Proteomes" id="UP000198629">
    <property type="component" value="Unassembled WGS sequence"/>
</dbReference>
<proteinExistence type="predicted"/>
<accession>A0A1G8ZY25</accession>
<dbReference type="PANTHER" id="PTHR42828:SF3">
    <property type="entry name" value="THREONYLCARBAMOYL-AMP SYNTHASE"/>
    <property type="match status" value="1"/>
</dbReference>
<feature type="domain" description="YrdC-like" evidence="1">
    <location>
        <begin position="14"/>
        <end position="200"/>
    </location>
</feature>
<dbReference type="OrthoDB" id="9781656at2"/>
<evidence type="ECO:0000313" key="3">
    <source>
        <dbReference type="Proteomes" id="UP000198629"/>
    </source>
</evidence>
<dbReference type="SUPFAM" id="SSF55821">
    <property type="entry name" value="YrdC/RibB"/>
    <property type="match status" value="1"/>
</dbReference>
<dbReference type="RefSeq" id="WP_091469567.1">
    <property type="nucleotide sequence ID" value="NZ_FNFX01000001.1"/>
</dbReference>
<dbReference type="GO" id="GO:0003725">
    <property type="term" value="F:double-stranded RNA binding"/>
    <property type="evidence" value="ECO:0007669"/>
    <property type="project" value="InterPro"/>
</dbReference>
<protein>
    <submittedName>
        <fullName evidence="2">tRNA threonylcarbamoyl adenosine modification protein, Sua5/YciO/YrdC/YwlC family</fullName>
    </submittedName>
</protein>
<organism evidence="2 3">
    <name type="scientific">Methylophilus rhizosphaerae</name>
    <dbReference type="NCBI Taxonomy" id="492660"/>
    <lineage>
        <taxon>Bacteria</taxon>
        <taxon>Pseudomonadati</taxon>
        <taxon>Pseudomonadota</taxon>
        <taxon>Betaproteobacteria</taxon>
        <taxon>Nitrosomonadales</taxon>
        <taxon>Methylophilaceae</taxon>
        <taxon>Methylophilus</taxon>
    </lineage>
</organism>
<dbReference type="InterPro" id="IPR052532">
    <property type="entry name" value="SUA5_domain"/>
</dbReference>
<dbReference type="EMBL" id="FNFX01000001">
    <property type="protein sequence ID" value="SDK19847.1"/>
    <property type="molecule type" value="Genomic_DNA"/>
</dbReference>
<name>A0A1G8ZY25_9PROT</name>
<reference evidence="3" key="1">
    <citation type="submission" date="2016-10" db="EMBL/GenBank/DDBJ databases">
        <authorList>
            <person name="Varghese N."/>
            <person name="Submissions S."/>
        </authorList>
    </citation>
    <scope>NUCLEOTIDE SEQUENCE [LARGE SCALE GENOMIC DNA]</scope>
    <source>
        <strain evidence="3">CBMB127</strain>
    </source>
</reference>
<evidence type="ECO:0000313" key="2">
    <source>
        <dbReference type="EMBL" id="SDK19847.1"/>
    </source>
</evidence>
<dbReference type="Pfam" id="PF01300">
    <property type="entry name" value="Sua5_yciO_yrdC"/>
    <property type="match status" value="1"/>
</dbReference>
<gene>
    <name evidence="2" type="ORF">SAMN05192566_0579</name>
</gene>
<dbReference type="PANTHER" id="PTHR42828">
    <property type="entry name" value="DHBP SYNTHASE RIBB-LIKE ALPHA/BETA DOMAIN-CONTAINING PROTEIN"/>
    <property type="match status" value="1"/>
</dbReference>
<dbReference type="InterPro" id="IPR017945">
    <property type="entry name" value="DHBP_synth_RibB-like_a/b_dom"/>
</dbReference>
<dbReference type="InterPro" id="IPR006070">
    <property type="entry name" value="Sua5-like_dom"/>
</dbReference>
<dbReference type="NCBIfam" id="TIGR00057">
    <property type="entry name" value="L-threonylcarbamoyladenylate synthase"/>
    <property type="match status" value="1"/>
</dbReference>